<evidence type="ECO:0008006" key="4">
    <source>
        <dbReference type="Google" id="ProtNLM"/>
    </source>
</evidence>
<evidence type="ECO:0000256" key="1">
    <source>
        <dbReference type="SAM" id="Coils"/>
    </source>
</evidence>
<dbReference type="HOGENOM" id="CLU_044337_0_0_10"/>
<accession>L1NFY1</accession>
<dbReference type="EMBL" id="AMEQ01000018">
    <property type="protein sequence ID" value="EKY02122.1"/>
    <property type="molecule type" value="Genomic_DNA"/>
</dbReference>
<proteinExistence type="predicted"/>
<organism evidence="2 3">
    <name type="scientific">Porphyromonas catoniae F0037</name>
    <dbReference type="NCBI Taxonomy" id="1127696"/>
    <lineage>
        <taxon>Bacteria</taxon>
        <taxon>Pseudomonadati</taxon>
        <taxon>Bacteroidota</taxon>
        <taxon>Bacteroidia</taxon>
        <taxon>Bacteroidales</taxon>
        <taxon>Porphyromonadaceae</taxon>
        <taxon>Porphyromonas</taxon>
    </lineage>
</organism>
<name>L1NFY1_9PORP</name>
<dbReference type="eggNOG" id="ENOG502ZBX3">
    <property type="taxonomic scope" value="Bacteria"/>
</dbReference>
<dbReference type="InterPro" id="IPR021145">
    <property type="entry name" value="Portal_protein_SPP1_Gp6-like"/>
</dbReference>
<reference evidence="2 3" key="1">
    <citation type="submission" date="2012-05" db="EMBL/GenBank/DDBJ databases">
        <authorList>
            <person name="Weinstock G."/>
            <person name="Sodergren E."/>
            <person name="Lobos E.A."/>
            <person name="Fulton L."/>
            <person name="Fulton R."/>
            <person name="Courtney L."/>
            <person name="Fronick C."/>
            <person name="O'Laughlin M."/>
            <person name="Godfrey J."/>
            <person name="Wilson R.M."/>
            <person name="Miner T."/>
            <person name="Farmer C."/>
            <person name="Delehaunty K."/>
            <person name="Cordes M."/>
            <person name="Minx P."/>
            <person name="Tomlinson C."/>
            <person name="Chen J."/>
            <person name="Wollam A."/>
            <person name="Pepin K.H."/>
            <person name="Bhonagiri V."/>
            <person name="Zhang X."/>
            <person name="Suruliraj S."/>
            <person name="Warren W."/>
            <person name="Mitreva M."/>
            <person name="Mardis E.R."/>
            <person name="Wilson R.K."/>
        </authorList>
    </citation>
    <scope>NUCLEOTIDE SEQUENCE [LARGE SCALE GENOMIC DNA]</scope>
    <source>
        <strain evidence="2 3">F0037</strain>
    </source>
</reference>
<evidence type="ECO:0000313" key="2">
    <source>
        <dbReference type="EMBL" id="EKY02122.1"/>
    </source>
</evidence>
<protein>
    <recommendedName>
        <fullName evidence="4">Phage portal protein, SPP1 family</fullName>
    </recommendedName>
</protein>
<dbReference type="Pfam" id="PF05133">
    <property type="entry name" value="SPP1_portal"/>
    <property type="match status" value="1"/>
</dbReference>
<gene>
    <name evidence="2" type="ORF">HMPREF9134_00508</name>
</gene>
<evidence type="ECO:0000313" key="3">
    <source>
        <dbReference type="Proteomes" id="UP000010408"/>
    </source>
</evidence>
<dbReference type="PATRIC" id="fig|1127696.3.peg.446"/>
<comment type="caution">
    <text evidence="2">The sequence shown here is derived from an EMBL/GenBank/DDBJ whole genome shotgun (WGS) entry which is preliminary data.</text>
</comment>
<keyword evidence="1" id="KW-0175">Coiled coil</keyword>
<sequence length="442" mass="51008">MIMENYTVSKVSEEKANEISRVRSKYKDGKFAELLRQWDYEKHEVMDEAIRKDDRVRTKDEVVDNSGRVMQPAVYETKKVNRIATSLEQTIVEIQTAFIIGLDPDLQAKPRNEDEKHMLEVISDTESKNKMRFVNQRVVRSLLSETMVAEYWWSVEDPEFYEDKPYAGVARNRLRCEVWSPFRGDKLVPIKDAYGDLVRFYRFYSIKDDNGIEIQRLMEIDKDEVTLYEHRTGADAGWVILRKTAHGFGKIPVVYMEMERALCDKIQSKRKRIEELESNFADCINDNFFPKVLVNGIVRGVQKSGKTQTIEMSGEGADVRYLTWDQSTNAAESEISRLIDDCFTLTMTPRISPKDLQGLGSALSGVAFKYVFMGAHISVRKHEEIIGEYLSRRYNFLKRAISLQVPSIAKGRSLRIDPVLVPFTIEESTGEDTKEKQKESEG</sequence>
<dbReference type="Proteomes" id="UP000010408">
    <property type="component" value="Unassembled WGS sequence"/>
</dbReference>
<feature type="coiled-coil region" evidence="1">
    <location>
        <begin position="259"/>
        <end position="286"/>
    </location>
</feature>
<dbReference type="AlphaFoldDB" id="L1NFY1"/>
<dbReference type="STRING" id="1127696.HMPREF9134_00508"/>